<dbReference type="Pfam" id="PF00076">
    <property type="entry name" value="RRM_1"/>
    <property type="match status" value="3"/>
</dbReference>
<keyword evidence="6" id="KW-0539">Nucleus</keyword>
<gene>
    <name evidence="12" type="primary">PRP24</name>
    <name evidence="12" type="ORF">LTR09_004256</name>
</gene>
<feature type="compositionally biased region" description="Polar residues" evidence="10">
    <location>
        <begin position="51"/>
        <end position="65"/>
    </location>
</feature>
<feature type="domain" description="RRM" evidence="11">
    <location>
        <begin position="948"/>
        <end position="1026"/>
    </location>
</feature>
<comment type="function">
    <text evidence="7">Functions as a recycling factor of the spliceosome, a machinery that forms on each precursor-messenger RNA (pre-mRNA) and catalyzes the removal of introns. Chaperones the re-annealing of U4 and U6 snRNAs (small nuclear RNAs) released from previous rounds of splicing, an initial step in reforming the U4/U6-U5 tri-snRNP (small nuclear ribonucleoprotein) that can reassemble into another spliceosome complex; this step involves binding U6 and facilitating the unwinding of the U6 internal stem loop, followed by base-pairing of U6 to U4.</text>
</comment>
<evidence type="ECO:0000256" key="7">
    <source>
        <dbReference type="ARBA" id="ARBA00093374"/>
    </source>
</evidence>
<feature type="compositionally biased region" description="Polar residues" evidence="10">
    <location>
        <begin position="146"/>
        <end position="172"/>
    </location>
</feature>
<dbReference type="PROSITE" id="PS50102">
    <property type="entry name" value="RRM"/>
    <property type="match status" value="4"/>
</dbReference>
<organism evidence="12 13">
    <name type="scientific">Extremus antarcticus</name>
    <dbReference type="NCBI Taxonomy" id="702011"/>
    <lineage>
        <taxon>Eukaryota</taxon>
        <taxon>Fungi</taxon>
        <taxon>Dikarya</taxon>
        <taxon>Ascomycota</taxon>
        <taxon>Pezizomycotina</taxon>
        <taxon>Dothideomycetes</taxon>
        <taxon>Dothideomycetidae</taxon>
        <taxon>Mycosphaerellales</taxon>
        <taxon>Extremaceae</taxon>
        <taxon>Extremus</taxon>
    </lineage>
</organism>
<comment type="caution">
    <text evidence="12">The sequence shown here is derived from an EMBL/GenBank/DDBJ whole genome shotgun (WGS) entry which is preliminary data.</text>
</comment>
<evidence type="ECO:0000313" key="12">
    <source>
        <dbReference type="EMBL" id="KAK3054527.1"/>
    </source>
</evidence>
<feature type="region of interest" description="Disordered" evidence="10">
    <location>
        <begin position="146"/>
        <end position="183"/>
    </location>
</feature>
<dbReference type="PANTHER" id="PTHR24012">
    <property type="entry name" value="RNA BINDING PROTEIN"/>
    <property type="match status" value="1"/>
</dbReference>
<dbReference type="GO" id="GO:0003723">
    <property type="term" value="F:RNA binding"/>
    <property type="evidence" value="ECO:0007669"/>
    <property type="project" value="UniProtKB-UniRule"/>
</dbReference>
<feature type="region of interest" description="Disordered" evidence="10">
    <location>
        <begin position="802"/>
        <end position="869"/>
    </location>
</feature>
<dbReference type="Gene3D" id="3.30.70.330">
    <property type="match status" value="4"/>
</dbReference>
<keyword evidence="3" id="KW-0677">Repeat</keyword>
<keyword evidence="4 9" id="KW-0694">RNA-binding</keyword>
<feature type="compositionally biased region" description="Basic and acidic residues" evidence="10">
    <location>
        <begin position="823"/>
        <end position="842"/>
    </location>
</feature>
<keyword evidence="2" id="KW-0507">mRNA processing</keyword>
<evidence type="ECO:0000256" key="10">
    <source>
        <dbReference type="SAM" id="MobiDB-lite"/>
    </source>
</evidence>
<feature type="region of interest" description="Disordered" evidence="10">
    <location>
        <begin position="193"/>
        <end position="212"/>
    </location>
</feature>
<evidence type="ECO:0000256" key="4">
    <source>
        <dbReference type="ARBA" id="ARBA00022884"/>
    </source>
</evidence>
<dbReference type="SMART" id="SM00360">
    <property type="entry name" value="RRM"/>
    <property type="match status" value="4"/>
</dbReference>
<dbReference type="GO" id="GO:0006397">
    <property type="term" value="P:mRNA processing"/>
    <property type="evidence" value="ECO:0007669"/>
    <property type="project" value="UniProtKB-KW"/>
</dbReference>
<accession>A0AAJ0GCR7</accession>
<evidence type="ECO:0000256" key="6">
    <source>
        <dbReference type="ARBA" id="ARBA00023242"/>
    </source>
</evidence>
<sequence length="1326" mass="146884">MDINDLLSPSESPATPGEASPAPTPPPPRARPTGGKRTTSGLSHELRQTPEGVTSNPSSRPSSAYDSPGRTQRAFPTQSALISAVPSFRSYQPSTSNSSSALNSPTRHVHPPSQQRPVVAHRGSSTPQMETLTDLAYMQQRHQLVRASSSNGIPRSTAQNNQQSPSFVNPNASARPAAFRNSSGQSLADITMAEAPSSTPPPRSFESFESSALSDTDSATVTELLKHLNDNSWAYESHVQLIGLLHKGFVAHVYPSAESDESSLRDPKASSLIMELRQAREAMKSRFAVGADVWVEWLSDEMLLASSWEERTNLAELFEKAVESEPASVKLWRMWVDWISASYAACNDFEGADQSQWTDEDKEICRELFTREMIVDILEKGQAATQWQIDGSRMLWDRYAELFQENFPESPTGKDVDQLFNLFVKRLQTPHISWDETAQAFWPIVSRHRGNDWEAVMRDVNELSAPAKRAAALREEQEHHLVRAVQSGDQAAVCNAFSQYLDFEKKLAKKTKKQPGPFDAHLRCAVYERAMLRFPTYSDWWLEYVDYVITANAPVSATSLLERAVNHCPWSGDLWARWILQCDVEGMSREHIEKIKHRATNSGLLDVGGMEELVKVLIQWCSYLRRHAFRPNCSEDDLDTAEVGITMALEDIQQAGTKIYGNDFNGDPVYRLERIQIKFLSEARRVEEARTIYRALAAKQKNSAEFWTTYYHWELWLWAFDRMSDKYRVETVNNGPDKATAVAQQALSQRALDEPEKILSMYLNHFQQHESGEKLRAALVQSREFSKGLAIRRAKEAEEAAAQQAAYQVPPTTVTDGTSAQGGEKRKREEDSLPNGHGDKKAKTANGDLPATESGEASGSASAQIKRDRENNTITVKNLPVNVQELDVKKFFRGVGTIVAITILPEKDAETPMAIVEFESHEDVLTAKIRNGRELNGNEVRIHGGSQSTLYVTNYPPEYDESSIRKLFESYGDIVSVRLPSLKFENRRRFCYVQFLTTEMAKAAETAMDGKMLDGNHKLLAKISDPDAKKQRSGPQAEGRELFVKNIERSASDDEIKTFFEQYGTIVSMNALKLVNGKRTGTAFIVFSSNDETTAALEANNKPFRDRILHVELASAKGRADPRERARKEDVIIKQGGASASPEPDALNGRRGSDISMASGPAQQDDAWKTAKERKIAIFNLPDTVNDARVRTAMEAHGPLVKIQMRRERGGAIVEFANIQDAFNVRQGVECSPLGPEVKTGDVADLLAKGKKRQDGPATGLGSVGMAPPRIARPGQGGGKRGGLGFKRGGAAGSGKVGGDGEEGGKGGAKSNADFRSMFQKAKEEN</sequence>
<dbReference type="EMBL" id="JAWDJX010000011">
    <property type="protein sequence ID" value="KAK3054527.1"/>
    <property type="molecule type" value="Genomic_DNA"/>
</dbReference>
<dbReference type="CDD" id="cd00590">
    <property type="entry name" value="RRM_SF"/>
    <property type="match status" value="1"/>
</dbReference>
<dbReference type="Gene3D" id="1.25.40.10">
    <property type="entry name" value="Tetratricopeptide repeat domain"/>
    <property type="match status" value="2"/>
</dbReference>
<reference evidence="12" key="1">
    <citation type="submission" date="2023-04" db="EMBL/GenBank/DDBJ databases">
        <title>Black Yeasts Isolated from many extreme environments.</title>
        <authorList>
            <person name="Coleine C."/>
            <person name="Stajich J.E."/>
            <person name="Selbmann L."/>
        </authorList>
    </citation>
    <scope>NUCLEOTIDE SEQUENCE</scope>
    <source>
        <strain evidence="12">CCFEE 5312</strain>
    </source>
</reference>
<dbReference type="InterPro" id="IPR035979">
    <property type="entry name" value="RBD_domain_sf"/>
</dbReference>
<evidence type="ECO:0000313" key="13">
    <source>
        <dbReference type="Proteomes" id="UP001271007"/>
    </source>
</evidence>
<dbReference type="SUPFAM" id="SSF48452">
    <property type="entry name" value="TPR-like"/>
    <property type="match status" value="1"/>
</dbReference>
<dbReference type="SUPFAM" id="SSF54928">
    <property type="entry name" value="RNA-binding domain, RBD"/>
    <property type="match status" value="2"/>
</dbReference>
<dbReference type="Pfam" id="PF23240">
    <property type="entry name" value="HAT_PRP39_N"/>
    <property type="match status" value="1"/>
</dbReference>
<dbReference type="GO" id="GO:0008380">
    <property type="term" value="P:RNA splicing"/>
    <property type="evidence" value="ECO:0007669"/>
    <property type="project" value="UniProtKB-KW"/>
</dbReference>
<dbReference type="FunFam" id="3.30.70.330:FF:000365">
    <property type="entry name" value="U4/U6 snRNA-associated-splicing factor PRP24"/>
    <property type="match status" value="1"/>
</dbReference>
<feature type="domain" description="RRM" evidence="11">
    <location>
        <begin position="1174"/>
        <end position="1245"/>
    </location>
</feature>
<comment type="subcellular location">
    <subcellularLocation>
        <location evidence="1">Nucleus</location>
    </subcellularLocation>
</comment>
<feature type="compositionally biased region" description="Low complexity" evidence="10">
    <location>
        <begin position="8"/>
        <end position="21"/>
    </location>
</feature>
<evidence type="ECO:0000256" key="5">
    <source>
        <dbReference type="ARBA" id="ARBA00023187"/>
    </source>
</evidence>
<feature type="domain" description="RRM" evidence="11">
    <location>
        <begin position="872"/>
        <end position="947"/>
    </location>
</feature>
<proteinExistence type="predicted"/>
<evidence type="ECO:0000256" key="8">
    <source>
        <dbReference type="ARBA" id="ARBA00093627"/>
    </source>
</evidence>
<feature type="compositionally biased region" description="Low complexity" evidence="10">
    <location>
        <begin position="851"/>
        <end position="863"/>
    </location>
</feature>
<keyword evidence="13" id="KW-1185">Reference proteome</keyword>
<evidence type="ECO:0000256" key="2">
    <source>
        <dbReference type="ARBA" id="ARBA00022664"/>
    </source>
</evidence>
<feature type="region of interest" description="Disordered" evidence="10">
    <location>
        <begin position="1"/>
        <end position="126"/>
    </location>
</feature>
<dbReference type="InterPro" id="IPR011990">
    <property type="entry name" value="TPR-like_helical_dom_sf"/>
</dbReference>
<dbReference type="InterPro" id="IPR000504">
    <property type="entry name" value="RRM_dom"/>
</dbReference>
<evidence type="ECO:0000259" key="11">
    <source>
        <dbReference type="PROSITE" id="PS50102"/>
    </source>
</evidence>
<evidence type="ECO:0000256" key="9">
    <source>
        <dbReference type="PROSITE-ProRule" id="PRU00176"/>
    </source>
</evidence>
<dbReference type="Proteomes" id="UP001271007">
    <property type="component" value="Unassembled WGS sequence"/>
</dbReference>
<protein>
    <recommendedName>
        <fullName evidence="8">U4/U6 snRNA-associated-splicing factor PRP24</fullName>
    </recommendedName>
</protein>
<dbReference type="InterPro" id="IPR012677">
    <property type="entry name" value="Nucleotide-bd_a/b_plait_sf"/>
</dbReference>
<feature type="domain" description="RRM" evidence="11">
    <location>
        <begin position="1040"/>
        <end position="1116"/>
    </location>
</feature>
<feature type="region of interest" description="Disordered" evidence="10">
    <location>
        <begin position="1250"/>
        <end position="1326"/>
    </location>
</feature>
<keyword evidence="5" id="KW-0508">mRNA splicing</keyword>
<feature type="compositionally biased region" description="Gly residues" evidence="10">
    <location>
        <begin position="1275"/>
        <end position="1298"/>
    </location>
</feature>
<dbReference type="InterPro" id="IPR031766">
    <property type="entry name" value="RRM_occluded"/>
</dbReference>
<feature type="compositionally biased region" description="Polar residues" evidence="10">
    <location>
        <begin position="810"/>
        <end position="821"/>
    </location>
</feature>
<dbReference type="SMART" id="SM00386">
    <property type="entry name" value="HAT"/>
    <property type="match status" value="4"/>
</dbReference>
<dbReference type="Pfam" id="PF16842">
    <property type="entry name" value="RRM_occluded"/>
    <property type="match status" value="1"/>
</dbReference>
<dbReference type="GO" id="GO:0005688">
    <property type="term" value="C:U6 snRNP"/>
    <property type="evidence" value="ECO:0007669"/>
    <property type="project" value="UniProtKB-ARBA"/>
</dbReference>
<evidence type="ECO:0000256" key="3">
    <source>
        <dbReference type="ARBA" id="ARBA00022737"/>
    </source>
</evidence>
<evidence type="ECO:0000256" key="1">
    <source>
        <dbReference type="ARBA" id="ARBA00004123"/>
    </source>
</evidence>
<feature type="region of interest" description="Disordered" evidence="10">
    <location>
        <begin position="1133"/>
        <end position="1161"/>
    </location>
</feature>
<name>A0AAJ0GCR7_9PEZI</name>
<dbReference type="InterPro" id="IPR003107">
    <property type="entry name" value="HAT"/>
</dbReference>
<feature type="compositionally biased region" description="Low complexity" evidence="10">
    <location>
        <begin position="93"/>
        <end position="106"/>
    </location>
</feature>